<dbReference type="InterPro" id="IPR014958">
    <property type="entry name" value="DGC"/>
</dbReference>
<evidence type="ECO:0000313" key="1">
    <source>
        <dbReference type="EMBL" id="HGB14166.1"/>
    </source>
</evidence>
<evidence type="ECO:0008006" key="2">
    <source>
        <dbReference type="Google" id="ProtNLM"/>
    </source>
</evidence>
<gene>
    <name evidence="1" type="ORF">ENV62_02870</name>
</gene>
<proteinExistence type="predicted"/>
<reference evidence="1" key="1">
    <citation type="journal article" date="2020" name="mSystems">
        <title>Genome- and Community-Level Interaction Insights into Carbon Utilization and Element Cycling Functions of Hydrothermarchaeota in Hydrothermal Sediment.</title>
        <authorList>
            <person name="Zhou Z."/>
            <person name="Liu Y."/>
            <person name="Xu W."/>
            <person name="Pan J."/>
            <person name="Luo Z.H."/>
            <person name="Li M."/>
        </authorList>
    </citation>
    <scope>NUCLEOTIDE SEQUENCE [LARGE SCALE GENOMIC DNA]</scope>
    <source>
        <strain evidence="1">SpSt-776</strain>
    </source>
</reference>
<name>A0A7C3SIA9_9BACT</name>
<accession>A0A7C3SIA9</accession>
<organism evidence="1">
    <name type="scientific">Desulfobacca acetoxidans</name>
    <dbReference type="NCBI Taxonomy" id="60893"/>
    <lineage>
        <taxon>Bacteria</taxon>
        <taxon>Pseudomonadati</taxon>
        <taxon>Thermodesulfobacteriota</taxon>
        <taxon>Desulfobaccia</taxon>
        <taxon>Desulfobaccales</taxon>
        <taxon>Desulfobaccaceae</taxon>
        <taxon>Desulfobacca</taxon>
    </lineage>
</organism>
<comment type="caution">
    <text evidence="1">The sequence shown here is derived from an EMBL/GenBank/DDBJ whole genome shotgun (WGS) entry which is preliminary data.</text>
</comment>
<dbReference type="EMBL" id="DTHB01000025">
    <property type="protein sequence ID" value="HGB14166.1"/>
    <property type="molecule type" value="Genomic_DNA"/>
</dbReference>
<sequence length="135" mass="14712">MDIQVMKVGVVSCSGEEIPEGTLCRLACRKVLDERPGETVTICLPLFIAGGEEERTFARNYPTITVDGCAKRCATRATEMLSGRPSKSLSVPEILQKHGLKAPTKLRHFGPEEETAVLAVAEEIARAVDEVLEED</sequence>
<dbReference type="Pfam" id="PF08859">
    <property type="entry name" value="DGC"/>
    <property type="match status" value="1"/>
</dbReference>
<protein>
    <recommendedName>
        <fullName evidence="2">Zinc-binding protein</fullName>
    </recommendedName>
</protein>
<dbReference type="AlphaFoldDB" id="A0A7C3SIA9"/>